<keyword evidence="5 9" id="KW-0805">Transcription regulation</keyword>
<dbReference type="SMART" id="SM00448">
    <property type="entry name" value="REC"/>
    <property type="match status" value="1"/>
</dbReference>
<evidence type="ECO:0000256" key="8">
    <source>
        <dbReference type="ARBA" id="ARBA00023163"/>
    </source>
</evidence>
<keyword evidence="3 10" id="KW-0597">Phosphoprotein</keyword>
<evidence type="ECO:0000256" key="3">
    <source>
        <dbReference type="ARBA" id="ARBA00022553"/>
    </source>
</evidence>
<dbReference type="SUPFAM" id="SSF52172">
    <property type="entry name" value="CheY-like"/>
    <property type="match status" value="1"/>
</dbReference>
<keyword evidence="4 9" id="KW-0902">Two-component regulatory system</keyword>
<dbReference type="SUPFAM" id="SSF46785">
    <property type="entry name" value="Winged helix' DNA-binding domain"/>
    <property type="match status" value="1"/>
</dbReference>
<evidence type="ECO:0000256" key="5">
    <source>
        <dbReference type="ARBA" id="ARBA00023015"/>
    </source>
</evidence>
<dbReference type="GO" id="GO:0003700">
    <property type="term" value="F:DNA-binding transcription factor activity"/>
    <property type="evidence" value="ECO:0007669"/>
    <property type="project" value="InterPro"/>
</dbReference>
<proteinExistence type="predicted"/>
<evidence type="ECO:0000313" key="12">
    <source>
        <dbReference type="EMBL" id="GAN36338.1"/>
    </source>
</evidence>
<dbReference type="GO" id="GO:0003677">
    <property type="term" value="F:DNA binding"/>
    <property type="evidence" value="ECO:0007669"/>
    <property type="project" value="UniProtKB-KW"/>
</dbReference>
<dbReference type="Gene3D" id="3.40.50.2300">
    <property type="match status" value="1"/>
</dbReference>
<evidence type="ECO:0000256" key="4">
    <source>
        <dbReference type="ARBA" id="ARBA00023012"/>
    </source>
</evidence>
<evidence type="ECO:0000256" key="1">
    <source>
        <dbReference type="ARBA" id="ARBA00004496"/>
    </source>
</evidence>
<evidence type="ECO:0000256" key="7">
    <source>
        <dbReference type="ARBA" id="ARBA00023159"/>
    </source>
</evidence>
<keyword evidence="2 9" id="KW-0963">Cytoplasm</keyword>
<name>A0A0C9QCI0_LACPA</name>
<dbReference type="PANTHER" id="PTHR45526">
    <property type="entry name" value="TRANSCRIPTIONAL REGULATORY PROTEIN DPIA"/>
    <property type="match status" value="1"/>
</dbReference>
<dbReference type="InterPro" id="IPR011006">
    <property type="entry name" value="CheY-like_superfamily"/>
</dbReference>
<sequence length="229" mass="26006">MTNILIVEDDPMVQFIHRNYLEKIGTFDTIYSSETIADAKKLLASRSIQLVLLDIRLKDGNGIDFLTDLRRTKQTVDVILITAANEVNIVNDALHLGVIDYLIKPFTLERFEKSIQRYRTKHQALVTDQLDQSQLDTYFEPQTTIAPTVDLGKGLSKATLQLIQGAIKQLPQPFTVAQLTTETGLSHVSVRKYLSFLEDHHFLKGDTIYRKTGRPYKTYQMVTAPHALS</sequence>
<dbReference type="AlphaFoldDB" id="A0A0C9QCI0"/>
<protein>
    <recommendedName>
        <fullName evidence="9">Transcriptional regulatory protein</fullName>
    </recommendedName>
</protein>
<feature type="modified residue" description="4-aspartylphosphate" evidence="10">
    <location>
        <position position="54"/>
    </location>
</feature>
<accession>A0A0C9QCI0</accession>
<dbReference type="GO" id="GO:0005737">
    <property type="term" value="C:cytoplasm"/>
    <property type="evidence" value="ECO:0007669"/>
    <property type="project" value="UniProtKB-SubCell"/>
</dbReference>
<comment type="caution">
    <text evidence="12">The sequence shown here is derived from an EMBL/GenBank/DDBJ whole genome shotgun (WGS) entry which is preliminary data.</text>
</comment>
<reference evidence="13" key="1">
    <citation type="submission" date="2014-05" db="EMBL/GenBank/DDBJ databases">
        <title>Whole genome sequencing of Lactobacillus casei NRIC0644.</title>
        <authorList>
            <person name="Atarashi H."/>
            <person name="Yoshida Y."/>
            <person name="Fujimura S."/>
            <person name="Tanaka N."/>
            <person name="Shiwa Y."/>
            <person name="Yoshikawa H."/>
            <person name="Okada S."/>
            <person name="Nakagawa J."/>
        </authorList>
    </citation>
    <scope>NUCLEOTIDE SEQUENCE [LARGE SCALE GENOMIC DNA]</scope>
    <source>
        <strain evidence="13">NRIC0644</strain>
    </source>
</reference>
<evidence type="ECO:0000256" key="10">
    <source>
        <dbReference type="PROSITE-ProRule" id="PRU00169"/>
    </source>
</evidence>
<organism evidence="12 13">
    <name type="scientific">Lacticaseibacillus paracasei NRIC 0644</name>
    <dbReference type="NCBI Taxonomy" id="1435038"/>
    <lineage>
        <taxon>Bacteria</taxon>
        <taxon>Bacillati</taxon>
        <taxon>Bacillota</taxon>
        <taxon>Bacilli</taxon>
        <taxon>Lactobacillales</taxon>
        <taxon>Lactobacillaceae</taxon>
        <taxon>Lacticaseibacillus</taxon>
    </lineage>
</organism>
<feature type="domain" description="Response regulatory" evidence="11">
    <location>
        <begin position="3"/>
        <end position="119"/>
    </location>
</feature>
<dbReference type="EMBL" id="BAYM01000064">
    <property type="protein sequence ID" value="GAN36338.1"/>
    <property type="molecule type" value="Genomic_DNA"/>
</dbReference>
<evidence type="ECO:0000313" key="13">
    <source>
        <dbReference type="Proteomes" id="UP000032552"/>
    </source>
</evidence>
<dbReference type="InterPro" id="IPR024187">
    <property type="entry name" value="Sig_transdc_resp-reg_cit/mal"/>
</dbReference>
<dbReference type="Proteomes" id="UP000032552">
    <property type="component" value="Unassembled WGS sequence"/>
</dbReference>
<comment type="subcellular location">
    <subcellularLocation>
        <location evidence="1 9">Cytoplasm</location>
    </subcellularLocation>
</comment>
<dbReference type="PROSITE" id="PS50110">
    <property type="entry name" value="RESPONSE_REGULATORY"/>
    <property type="match status" value="1"/>
</dbReference>
<dbReference type="GO" id="GO:0000156">
    <property type="term" value="F:phosphorelay response regulator activity"/>
    <property type="evidence" value="ECO:0007669"/>
    <property type="project" value="TreeGrafter"/>
</dbReference>
<keyword evidence="7 9" id="KW-0010">Activator</keyword>
<evidence type="ECO:0000259" key="11">
    <source>
        <dbReference type="PROSITE" id="PS50110"/>
    </source>
</evidence>
<evidence type="ECO:0000256" key="2">
    <source>
        <dbReference type="ARBA" id="ARBA00022490"/>
    </source>
</evidence>
<keyword evidence="6 9" id="KW-0238">DNA-binding</keyword>
<evidence type="ECO:0000256" key="9">
    <source>
        <dbReference type="PIRNR" id="PIRNR006171"/>
    </source>
</evidence>
<dbReference type="Pfam" id="PF00072">
    <property type="entry name" value="Response_reg"/>
    <property type="match status" value="1"/>
</dbReference>
<evidence type="ECO:0000256" key="6">
    <source>
        <dbReference type="ARBA" id="ARBA00023125"/>
    </source>
</evidence>
<dbReference type="InterPro" id="IPR001789">
    <property type="entry name" value="Sig_transdc_resp-reg_receiver"/>
</dbReference>
<keyword evidence="8 9" id="KW-0804">Transcription</keyword>
<gene>
    <name evidence="12" type="ORF">LC0644_0927</name>
</gene>
<dbReference type="InterPro" id="IPR051271">
    <property type="entry name" value="2C-system_Tx_regulators"/>
</dbReference>
<dbReference type="CDD" id="cd19925">
    <property type="entry name" value="REC_citrate_TCS"/>
    <property type="match status" value="1"/>
</dbReference>
<dbReference type="PIRSF" id="PIRSF006171">
    <property type="entry name" value="RR_citrat_malat"/>
    <property type="match status" value="1"/>
</dbReference>
<dbReference type="RefSeq" id="WP_016367960.1">
    <property type="nucleotide sequence ID" value="NZ_BAYM01000064.1"/>
</dbReference>
<dbReference type="PANTHER" id="PTHR45526:SF1">
    <property type="entry name" value="TRANSCRIPTIONAL REGULATORY PROTEIN DCUR-RELATED"/>
    <property type="match status" value="1"/>
</dbReference>
<dbReference type="InterPro" id="IPR036390">
    <property type="entry name" value="WH_DNA-bd_sf"/>
</dbReference>